<dbReference type="AlphaFoldDB" id="A0A6C0JQI3"/>
<organism evidence="1">
    <name type="scientific">viral metagenome</name>
    <dbReference type="NCBI Taxonomy" id="1070528"/>
    <lineage>
        <taxon>unclassified sequences</taxon>
        <taxon>metagenomes</taxon>
        <taxon>organismal metagenomes</taxon>
    </lineage>
</organism>
<reference evidence="1" key="1">
    <citation type="journal article" date="2020" name="Nature">
        <title>Giant virus diversity and host interactions through global metagenomics.</title>
        <authorList>
            <person name="Schulz F."/>
            <person name="Roux S."/>
            <person name="Paez-Espino D."/>
            <person name="Jungbluth S."/>
            <person name="Walsh D.A."/>
            <person name="Denef V.J."/>
            <person name="McMahon K.D."/>
            <person name="Konstantinidis K.T."/>
            <person name="Eloe-Fadrosh E.A."/>
            <person name="Kyrpides N.C."/>
            <person name="Woyke T."/>
        </authorList>
    </citation>
    <scope>NUCLEOTIDE SEQUENCE</scope>
    <source>
        <strain evidence="1">GVMAG-S-1038524-41</strain>
    </source>
</reference>
<name>A0A6C0JQI3_9ZZZZ</name>
<dbReference type="EMBL" id="MN740669">
    <property type="protein sequence ID" value="QHU06940.1"/>
    <property type="molecule type" value="Genomic_DNA"/>
</dbReference>
<evidence type="ECO:0000313" key="1">
    <source>
        <dbReference type="EMBL" id="QHU06940.1"/>
    </source>
</evidence>
<protein>
    <submittedName>
        <fullName evidence="1">Uncharacterized protein</fullName>
    </submittedName>
</protein>
<accession>A0A6C0JQI3</accession>
<sequence length="44" mass="4875">MDNKYVVLALILGILIGYILCKAMSGINLVKDVDLTHGKSYLKH</sequence>
<proteinExistence type="predicted"/>